<evidence type="ECO:0000259" key="1">
    <source>
        <dbReference type="SMART" id="SM00746"/>
    </source>
</evidence>
<dbReference type="InterPro" id="IPR011017">
    <property type="entry name" value="TRASH_dom"/>
</dbReference>
<dbReference type="RefSeq" id="WP_120684145.1">
    <property type="nucleotide sequence ID" value="NZ_RBAL01000021.1"/>
</dbReference>
<comment type="caution">
    <text evidence="2">The sequence shown here is derived from an EMBL/GenBank/DDBJ whole genome shotgun (WGS) entry which is preliminary data.</text>
</comment>
<dbReference type="Proteomes" id="UP000272474">
    <property type="component" value="Unassembled WGS sequence"/>
</dbReference>
<keyword evidence="3" id="KW-1185">Reference proteome</keyword>
<protein>
    <submittedName>
        <fullName evidence="2">YHS domain protein</fullName>
    </submittedName>
</protein>
<reference evidence="2 3" key="1">
    <citation type="journal article" date="2014" name="Int. J. Syst. Evol. Microbiol.">
        <title>Streptomyces hoynatensis sp. nov., isolated from deep marine sediment.</title>
        <authorList>
            <person name="Veyisoglu A."/>
            <person name="Sahin N."/>
        </authorList>
    </citation>
    <scope>NUCLEOTIDE SEQUENCE [LARGE SCALE GENOMIC DNA]</scope>
    <source>
        <strain evidence="2 3">KCTC 29097</strain>
    </source>
</reference>
<sequence>MMFTEVFVPKGMFTREQLDRLARRLTTHGLHDGPRERGEPGAERADPGVLDFLESITHVVVHEVGTWVAGGRPLGPGQPPRYVVRIHVPGPWRKELSEQLVVRVTRALAEFDGDPERLYREPHAEVHVLGVPEGGYGAFGRVIGESAMSELISAAVRGEGKAPPGMAVDPVCGATVPLAGPAAVTAEVAGTRYGFCCPGCRRTFLARREAAGRP</sequence>
<dbReference type="EMBL" id="RBAL01000021">
    <property type="protein sequence ID" value="RKN37916.1"/>
    <property type="molecule type" value="Genomic_DNA"/>
</dbReference>
<evidence type="ECO:0000313" key="3">
    <source>
        <dbReference type="Proteomes" id="UP000272474"/>
    </source>
</evidence>
<dbReference type="SMART" id="SM00746">
    <property type="entry name" value="TRASH"/>
    <property type="match status" value="1"/>
</dbReference>
<organism evidence="2 3">
    <name type="scientific">Streptomyces hoynatensis</name>
    <dbReference type="NCBI Taxonomy" id="1141874"/>
    <lineage>
        <taxon>Bacteria</taxon>
        <taxon>Bacillati</taxon>
        <taxon>Actinomycetota</taxon>
        <taxon>Actinomycetes</taxon>
        <taxon>Kitasatosporales</taxon>
        <taxon>Streptomycetaceae</taxon>
        <taxon>Streptomyces</taxon>
    </lineage>
</organism>
<accession>A0A3A9YRL6</accession>
<dbReference type="OrthoDB" id="1438441at2"/>
<name>A0A3A9YRL6_9ACTN</name>
<proteinExistence type="predicted"/>
<evidence type="ECO:0000313" key="2">
    <source>
        <dbReference type="EMBL" id="RKN37916.1"/>
    </source>
</evidence>
<feature type="domain" description="TRASH" evidence="1">
    <location>
        <begin position="169"/>
        <end position="208"/>
    </location>
</feature>
<gene>
    <name evidence="2" type="ORF">D7294_26490</name>
</gene>
<dbReference type="AlphaFoldDB" id="A0A3A9YRL6"/>